<reference evidence="1 2" key="1">
    <citation type="journal article" date="2013" name="Lancet">
        <title>First case of E anophelis outbreak in an intensive-care unit.</title>
        <authorList>
            <person name="Teo J."/>
            <person name="Tan S.Y."/>
            <person name="Tay M."/>
            <person name="Ding Y."/>
            <person name="Kjelleberg S."/>
            <person name="Givskov M."/>
            <person name="Lin R.T."/>
            <person name="Yang L."/>
        </authorList>
    </citation>
    <scope>NUCLEOTIDE SEQUENCE [LARGE SCALE GENOMIC DNA]</scope>
    <source>
        <strain evidence="1 2">NUHP1</strain>
    </source>
</reference>
<evidence type="ECO:0000313" key="1">
    <source>
        <dbReference type="EMBL" id="AIL45362.1"/>
    </source>
</evidence>
<proteinExistence type="predicted"/>
<dbReference type="KEGG" id="eao:BD94_1587"/>
<dbReference type="Proteomes" id="UP000028933">
    <property type="component" value="Chromosome"/>
</dbReference>
<evidence type="ECO:0000313" key="2">
    <source>
        <dbReference type="Proteomes" id="UP000028933"/>
    </source>
</evidence>
<organism evidence="1 2">
    <name type="scientific">Elizabethkingia anophelis NUHP1</name>
    <dbReference type="NCBI Taxonomy" id="1338011"/>
    <lineage>
        <taxon>Bacteria</taxon>
        <taxon>Pseudomonadati</taxon>
        <taxon>Bacteroidota</taxon>
        <taxon>Flavobacteriia</taxon>
        <taxon>Flavobacteriales</taxon>
        <taxon>Weeksellaceae</taxon>
        <taxon>Elizabethkingia</taxon>
    </lineage>
</organism>
<sequence>MNDDGKSVTIIDQSGNTYFMDGNGNISVTAPNESVCSNSDFILPSGVFDWTETVGTGQLII</sequence>
<dbReference type="AlphaFoldDB" id="A0A077ECZ2"/>
<accession>A0A077ECZ2</accession>
<dbReference type="RefSeq" id="WP_024564980.1">
    <property type="nucleotide sequence ID" value="NZ_CP007547.1"/>
</dbReference>
<dbReference type="EMBL" id="CP007547">
    <property type="protein sequence ID" value="AIL45362.1"/>
    <property type="molecule type" value="Genomic_DNA"/>
</dbReference>
<name>A0A077ECZ2_9FLAO</name>
<protein>
    <submittedName>
        <fullName evidence="1">Uncharacterized protein</fullName>
    </submittedName>
</protein>
<gene>
    <name evidence="1" type="ORF">BD94_1587</name>
</gene>
<dbReference type="HOGENOM" id="CLU_2915156_0_0_10"/>